<dbReference type="Pfam" id="PF14129">
    <property type="entry name" value="DUF4296"/>
    <property type="match status" value="1"/>
</dbReference>
<evidence type="ECO:0000259" key="1">
    <source>
        <dbReference type="Pfam" id="PF14129"/>
    </source>
</evidence>
<reference evidence="2" key="1">
    <citation type="submission" date="2022-11" db="EMBL/GenBank/DDBJ databases">
        <authorList>
            <person name="Graham C."/>
            <person name="Newman J.D."/>
        </authorList>
    </citation>
    <scope>NUCLEOTIDE SEQUENCE</scope>
    <source>
        <strain evidence="2">DSM 19486</strain>
    </source>
</reference>
<dbReference type="EMBL" id="JAPJUH010000005">
    <property type="protein sequence ID" value="MCX3266278.1"/>
    <property type="molecule type" value="Genomic_DNA"/>
</dbReference>
<sequence>MKRIVWGFVLAILAFGCKPKVPEGIIDRERMEGILFDIHLVDGYLSSIYVQDSARKLGAAYYNGIYKKYDTDSAHYAKSLIYYNHNPEVLKEIYTAISGKIEKQKTGLKKADSLWQKKTFRADSLKIIKTFKADSLALVKKSKTDSVSKAKTTTQIKKKRAKADSLINIKRSNVNLTTASPTLVQ</sequence>
<dbReference type="PROSITE" id="PS51257">
    <property type="entry name" value="PROKAR_LIPOPROTEIN"/>
    <property type="match status" value="1"/>
</dbReference>
<dbReference type="Proteomes" id="UP001142592">
    <property type="component" value="Unassembled WGS sequence"/>
</dbReference>
<proteinExistence type="predicted"/>
<organism evidence="2 3">
    <name type="scientific">Pedobacter agri</name>
    <dbReference type="NCBI Taxonomy" id="454586"/>
    <lineage>
        <taxon>Bacteria</taxon>
        <taxon>Pseudomonadati</taxon>
        <taxon>Bacteroidota</taxon>
        <taxon>Sphingobacteriia</taxon>
        <taxon>Sphingobacteriales</taxon>
        <taxon>Sphingobacteriaceae</taxon>
        <taxon>Pedobacter</taxon>
    </lineage>
</organism>
<name>A0A9X3IB65_9SPHI</name>
<feature type="domain" description="DUF4296" evidence="1">
    <location>
        <begin position="22"/>
        <end position="105"/>
    </location>
</feature>
<dbReference type="RefSeq" id="WP_010601871.1">
    <property type="nucleotide sequence ID" value="NZ_JAPJUH010000005.1"/>
</dbReference>
<accession>A0A9X3IB65</accession>
<evidence type="ECO:0000313" key="2">
    <source>
        <dbReference type="EMBL" id="MCX3266278.1"/>
    </source>
</evidence>
<protein>
    <submittedName>
        <fullName evidence="2">DUF4296 domain-containing protein</fullName>
    </submittedName>
</protein>
<gene>
    <name evidence="2" type="ORF">OQZ29_16080</name>
</gene>
<dbReference type="InterPro" id="IPR025381">
    <property type="entry name" value="DUF4296"/>
</dbReference>
<evidence type="ECO:0000313" key="3">
    <source>
        <dbReference type="Proteomes" id="UP001142592"/>
    </source>
</evidence>
<keyword evidence="3" id="KW-1185">Reference proteome</keyword>
<dbReference type="AlphaFoldDB" id="A0A9X3IB65"/>
<comment type="caution">
    <text evidence="2">The sequence shown here is derived from an EMBL/GenBank/DDBJ whole genome shotgun (WGS) entry which is preliminary data.</text>
</comment>